<protein>
    <submittedName>
        <fullName evidence="4">Uncharacterized protein</fullName>
    </submittedName>
</protein>
<feature type="transmembrane region" description="Helical" evidence="2">
    <location>
        <begin position="321"/>
        <end position="342"/>
    </location>
</feature>
<reference evidence="4 5" key="1">
    <citation type="journal article" date="2016" name="Nat. Commun.">
        <title>Ectomycorrhizal ecology is imprinted in the genome of the dominant symbiotic fungus Cenococcum geophilum.</title>
        <authorList>
            <consortium name="DOE Joint Genome Institute"/>
            <person name="Peter M."/>
            <person name="Kohler A."/>
            <person name="Ohm R.A."/>
            <person name="Kuo A."/>
            <person name="Krutzmann J."/>
            <person name="Morin E."/>
            <person name="Arend M."/>
            <person name="Barry K.W."/>
            <person name="Binder M."/>
            <person name="Choi C."/>
            <person name="Clum A."/>
            <person name="Copeland A."/>
            <person name="Grisel N."/>
            <person name="Haridas S."/>
            <person name="Kipfer T."/>
            <person name="LaButti K."/>
            <person name="Lindquist E."/>
            <person name="Lipzen A."/>
            <person name="Maire R."/>
            <person name="Meier B."/>
            <person name="Mihaltcheva S."/>
            <person name="Molinier V."/>
            <person name="Murat C."/>
            <person name="Poggeler S."/>
            <person name="Quandt C.A."/>
            <person name="Sperisen C."/>
            <person name="Tritt A."/>
            <person name="Tisserant E."/>
            <person name="Crous P.W."/>
            <person name="Henrissat B."/>
            <person name="Nehls U."/>
            <person name="Egli S."/>
            <person name="Spatafora J.W."/>
            <person name="Grigoriev I.V."/>
            <person name="Martin F.M."/>
        </authorList>
    </citation>
    <scope>NUCLEOTIDE SEQUENCE [LARGE SCALE GENOMIC DNA]</scope>
    <source>
        <strain evidence="4 5">CBS 207.34</strain>
    </source>
</reference>
<evidence type="ECO:0000313" key="4">
    <source>
        <dbReference type="EMBL" id="OCL05252.1"/>
    </source>
</evidence>
<dbReference type="Proteomes" id="UP000250140">
    <property type="component" value="Unassembled WGS sequence"/>
</dbReference>
<keyword evidence="2" id="KW-1133">Transmembrane helix</keyword>
<accession>A0A8E2JQ42</accession>
<organism evidence="4 5">
    <name type="scientific">Glonium stellatum</name>
    <dbReference type="NCBI Taxonomy" id="574774"/>
    <lineage>
        <taxon>Eukaryota</taxon>
        <taxon>Fungi</taxon>
        <taxon>Dikarya</taxon>
        <taxon>Ascomycota</taxon>
        <taxon>Pezizomycotina</taxon>
        <taxon>Dothideomycetes</taxon>
        <taxon>Pleosporomycetidae</taxon>
        <taxon>Gloniales</taxon>
        <taxon>Gloniaceae</taxon>
        <taxon>Glonium</taxon>
    </lineage>
</organism>
<name>A0A8E2JQ42_9PEZI</name>
<feature type="chain" id="PRO_5034150035" evidence="3">
    <location>
        <begin position="21"/>
        <end position="456"/>
    </location>
</feature>
<dbReference type="AlphaFoldDB" id="A0A8E2JQ42"/>
<dbReference type="OrthoDB" id="3917128at2759"/>
<keyword evidence="2" id="KW-0472">Membrane</keyword>
<feature type="signal peptide" evidence="3">
    <location>
        <begin position="1"/>
        <end position="20"/>
    </location>
</feature>
<feature type="compositionally biased region" description="Basic and acidic residues" evidence="1">
    <location>
        <begin position="384"/>
        <end position="397"/>
    </location>
</feature>
<evidence type="ECO:0000256" key="3">
    <source>
        <dbReference type="SAM" id="SignalP"/>
    </source>
</evidence>
<keyword evidence="5" id="KW-1185">Reference proteome</keyword>
<keyword evidence="3" id="KW-0732">Signal</keyword>
<keyword evidence="2" id="KW-0812">Transmembrane</keyword>
<feature type="region of interest" description="Disordered" evidence="1">
    <location>
        <begin position="371"/>
        <end position="456"/>
    </location>
</feature>
<proteinExistence type="predicted"/>
<evidence type="ECO:0000256" key="1">
    <source>
        <dbReference type="SAM" id="MobiDB-lite"/>
    </source>
</evidence>
<dbReference type="EMBL" id="KV750333">
    <property type="protein sequence ID" value="OCL05252.1"/>
    <property type="molecule type" value="Genomic_DNA"/>
</dbReference>
<evidence type="ECO:0000256" key="2">
    <source>
        <dbReference type="SAM" id="Phobius"/>
    </source>
</evidence>
<evidence type="ECO:0000313" key="5">
    <source>
        <dbReference type="Proteomes" id="UP000250140"/>
    </source>
</evidence>
<gene>
    <name evidence="4" type="ORF">AOQ84DRAFT_100693</name>
</gene>
<sequence length="456" mass="51154">MATVLQVVLLVLSIFSNAFATTIDDIDGTYRDSEAETRSLRDEWSSSIIWIEEGRSFVAKLDTLGYPLYIMDKSTAPVLEKESADYYFSTEQTSAVLLNFTLSSDSQTLFLNHQPILPLADNSIPPRIEAYQVPANTSVSRIQDLISYGLLRGWFYGMTIGCRYLGLHYDRLVWADPAAGPYHNHVPTLKFRIMGLVPSAGGDDKILDMANQQVLHVTLADQKHGSSNAPDRSYLITDVKLKSYEDSYPYTSGPTPNNETYVDNCNAKSWRCPDKDIHGEGAPWYRYIWRHKFDRYGRVGSFRYQLLKNWSEVSEFFNDAWLIWLISFASALVAGALAYGTYRFVKFYLRFHAQRTGRIMLAAEQDRLLDGDKDGDEEAGVGDHSGRKGNGDGRGQSEADLPPSYDACMKPLPPSPRTSIDEAGQSEDHSEPNLIVLDEQGDEDDFQPLQSNAGTA</sequence>